<reference evidence="2" key="1">
    <citation type="journal article" date="2019" name="Int. J. Syst. Evol. Microbiol.">
        <title>The Global Catalogue of Microorganisms (GCM) 10K type strain sequencing project: providing services to taxonomists for standard genome sequencing and annotation.</title>
        <authorList>
            <consortium name="The Broad Institute Genomics Platform"/>
            <consortium name="The Broad Institute Genome Sequencing Center for Infectious Disease"/>
            <person name="Wu L."/>
            <person name="Ma J."/>
        </authorList>
    </citation>
    <scope>NUCLEOTIDE SEQUENCE [LARGE SCALE GENOMIC DNA]</scope>
    <source>
        <strain evidence="2">CGMCC 1.10188</strain>
    </source>
</reference>
<dbReference type="Gene3D" id="3.40.50.1110">
    <property type="entry name" value="SGNH hydrolase"/>
    <property type="match status" value="1"/>
</dbReference>
<comment type="caution">
    <text evidence="1">The sequence shown here is derived from an EMBL/GenBank/DDBJ whole genome shotgun (WGS) entry which is preliminary data.</text>
</comment>
<evidence type="ECO:0000313" key="1">
    <source>
        <dbReference type="EMBL" id="GGB39964.1"/>
    </source>
</evidence>
<sequence>MAFKILPSDHELLSGMPRPEMMAIGDSIYNGTQSLTTSVRHAQGAVPALVARGLGLRSFQLPIYPREVLFDLEQALRDGAGLGDLHRMVLANVDAWLGGIDRGGVDGSPFFDNIATASACFENLYADTAAHYTAEMRRLVARLRDRLDLNAVSSLYYAVNAAFLLNPTCHPDLADITPLGLVASRRPHRLLVNMGANEGLFMTCLTAAYNQNRIIEIDLIPVLLRALAERLRDHCPSIGRIYVNGLIRPRVVANLTPADVNDTGDGLGDGSYLTDYCGRLGRLGRLTQAEMVRFDNHIHAINDRMRAALADVLGSRAVFIDMYAFSDGFDAKHWGDGRALVMPDGPYGIRLSNLPMTAFVARGGLFSMDNLHPSSVGYALMANHVGAEIAATEGVAFTPVDPVAVWRSDSLLRNRPGSLDLLSLIGALVMSMVGLGRPPARA</sequence>
<gene>
    <name evidence="1" type="ORF">GCM10011505_21880</name>
</gene>
<protein>
    <submittedName>
        <fullName evidence="1">Uncharacterized protein</fullName>
    </submittedName>
</protein>
<dbReference type="EMBL" id="BMDZ01000022">
    <property type="protein sequence ID" value="GGB39964.1"/>
    <property type="molecule type" value="Genomic_DNA"/>
</dbReference>
<proteinExistence type="predicted"/>
<dbReference type="SUPFAM" id="SSF52266">
    <property type="entry name" value="SGNH hydrolase"/>
    <property type="match status" value="1"/>
</dbReference>
<organism evidence="1 2">
    <name type="scientific">Tistrella bauzanensis</name>
    <dbReference type="NCBI Taxonomy" id="657419"/>
    <lineage>
        <taxon>Bacteria</taxon>
        <taxon>Pseudomonadati</taxon>
        <taxon>Pseudomonadota</taxon>
        <taxon>Alphaproteobacteria</taxon>
        <taxon>Geminicoccales</taxon>
        <taxon>Geminicoccaceae</taxon>
        <taxon>Tistrella</taxon>
    </lineage>
</organism>
<dbReference type="RefSeq" id="WP_188577718.1">
    <property type="nucleotide sequence ID" value="NZ_BMDZ01000022.1"/>
</dbReference>
<dbReference type="Proteomes" id="UP000603352">
    <property type="component" value="Unassembled WGS sequence"/>
</dbReference>
<keyword evidence="2" id="KW-1185">Reference proteome</keyword>
<name>A0ABQ1IGA8_9PROT</name>
<dbReference type="Pfam" id="PF00657">
    <property type="entry name" value="Lipase_GDSL"/>
    <property type="match status" value="1"/>
</dbReference>
<evidence type="ECO:0000313" key="2">
    <source>
        <dbReference type="Proteomes" id="UP000603352"/>
    </source>
</evidence>
<dbReference type="InterPro" id="IPR036514">
    <property type="entry name" value="SGNH_hydro_sf"/>
</dbReference>
<dbReference type="InterPro" id="IPR001087">
    <property type="entry name" value="GDSL"/>
</dbReference>
<accession>A0ABQ1IGA8</accession>